<dbReference type="RefSeq" id="WP_094266380.1">
    <property type="nucleotide sequence ID" value="NZ_NOIH01000001.1"/>
</dbReference>
<organism evidence="5 6">
    <name type="scientific">Thauera propionica</name>
    <dbReference type="NCBI Taxonomy" id="2019431"/>
    <lineage>
        <taxon>Bacteria</taxon>
        <taxon>Pseudomonadati</taxon>
        <taxon>Pseudomonadota</taxon>
        <taxon>Betaproteobacteria</taxon>
        <taxon>Rhodocyclales</taxon>
        <taxon>Zoogloeaceae</taxon>
        <taxon>Thauera</taxon>
    </lineage>
</organism>
<evidence type="ECO:0000313" key="5">
    <source>
        <dbReference type="EMBL" id="OYD55896.1"/>
    </source>
</evidence>
<evidence type="ECO:0000256" key="2">
    <source>
        <dbReference type="ARBA" id="ARBA00023125"/>
    </source>
</evidence>
<dbReference type="GO" id="GO:0003677">
    <property type="term" value="F:DNA binding"/>
    <property type="evidence" value="ECO:0007669"/>
    <property type="project" value="UniProtKB-KW"/>
</dbReference>
<dbReference type="PANTHER" id="PTHR24567:SF74">
    <property type="entry name" value="HTH-TYPE TRANSCRIPTIONAL REGULATOR ARCR"/>
    <property type="match status" value="1"/>
</dbReference>
<evidence type="ECO:0000313" key="6">
    <source>
        <dbReference type="Proteomes" id="UP000215181"/>
    </source>
</evidence>
<dbReference type="PROSITE" id="PS51063">
    <property type="entry name" value="HTH_CRP_2"/>
    <property type="match status" value="1"/>
</dbReference>
<keyword evidence="3" id="KW-0804">Transcription</keyword>
<evidence type="ECO:0000256" key="3">
    <source>
        <dbReference type="ARBA" id="ARBA00023163"/>
    </source>
</evidence>
<dbReference type="PRINTS" id="PR00034">
    <property type="entry name" value="HTHCRP"/>
</dbReference>
<keyword evidence="6" id="KW-1185">Reference proteome</keyword>
<dbReference type="InterPro" id="IPR000595">
    <property type="entry name" value="cNMP-bd_dom"/>
</dbReference>
<dbReference type="SMART" id="SM00419">
    <property type="entry name" value="HTH_CRP"/>
    <property type="match status" value="1"/>
</dbReference>
<proteinExistence type="predicted"/>
<dbReference type="Gene3D" id="1.10.10.10">
    <property type="entry name" value="Winged helix-like DNA-binding domain superfamily/Winged helix DNA-binding domain"/>
    <property type="match status" value="1"/>
</dbReference>
<reference evidence="5 6" key="1">
    <citation type="submission" date="2017-07" db="EMBL/GenBank/DDBJ databases">
        <title>Thauera sp. KNDSS-Mac4 genome sequence and assembly.</title>
        <authorList>
            <person name="Mayilraj S."/>
        </authorList>
    </citation>
    <scope>NUCLEOTIDE SEQUENCE [LARGE SCALE GENOMIC DNA]</scope>
    <source>
        <strain evidence="5 6">KNDSS-Mac4</strain>
    </source>
</reference>
<dbReference type="Pfam" id="PF13545">
    <property type="entry name" value="HTH_Crp_2"/>
    <property type="match status" value="1"/>
</dbReference>
<dbReference type="GO" id="GO:0005829">
    <property type="term" value="C:cytosol"/>
    <property type="evidence" value="ECO:0007669"/>
    <property type="project" value="TreeGrafter"/>
</dbReference>
<dbReference type="CDD" id="cd00092">
    <property type="entry name" value="HTH_CRP"/>
    <property type="match status" value="1"/>
</dbReference>
<dbReference type="PANTHER" id="PTHR24567">
    <property type="entry name" value="CRP FAMILY TRANSCRIPTIONAL REGULATORY PROTEIN"/>
    <property type="match status" value="1"/>
</dbReference>
<dbReference type="EMBL" id="NOIH01000001">
    <property type="protein sequence ID" value="OYD55896.1"/>
    <property type="molecule type" value="Genomic_DNA"/>
</dbReference>
<dbReference type="InterPro" id="IPR014710">
    <property type="entry name" value="RmlC-like_jellyroll"/>
</dbReference>
<keyword evidence="2" id="KW-0238">DNA-binding</keyword>
<accession>A0A235F3R1</accession>
<evidence type="ECO:0000259" key="4">
    <source>
        <dbReference type="PROSITE" id="PS51063"/>
    </source>
</evidence>
<dbReference type="OrthoDB" id="9776746at2"/>
<dbReference type="SUPFAM" id="SSF46785">
    <property type="entry name" value="Winged helix' DNA-binding domain"/>
    <property type="match status" value="1"/>
</dbReference>
<dbReference type="GO" id="GO:0003700">
    <property type="term" value="F:DNA-binding transcription factor activity"/>
    <property type="evidence" value="ECO:0007669"/>
    <property type="project" value="TreeGrafter"/>
</dbReference>
<dbReference type="Gene3D" id="2.60.120.10">
    <property type="entry name" value="Jelly Rolls"/>
    <property type="match status" value="1"/>
</dbReference>
<dbReference type="Proteomes" id="UP000215181">
    <property type="component" value="Unassembled WGS sequence"/>
</dbReference>
<feature type="domain" description="HTH crp-type" evidence="4">
    <location>
        <begin position="159"/>
        <end position="220"/>
    </location>
</feature>
<dbReference type="InterPro" id="IPR018490">
    <property type="entry name" value="cNMP-bd_dom_sf"/>
</dbReference>
<keyword evidence="1" id="KW-0805">Transcription regulation</keyword>
<gene>
    <name evidence="5" type="ORF">CGK74_00315</name>
</gene>
<evidence type="ECO:0000256" key="1">
    <source>
        <dbReference type="ARBA" id="ARBA00023015"/>
    </source>
</evidence>
<sequence>MSSNAAPDSAPMTETERLQSRYPVLAALSAPAHSRLLQSAHWMRVPAGAMLFDDRQACEGFPFVVEGTVRVSKCAPSGRELPLYRVGPGETCIISSSCLLGHEDYNARGVTESDTLLMLLPKAVFDEMMAERPFRDFVFHLFAERIADLMQLIEEVAFRKLDQRLAALLLGKGRLLHVTHQQLADELGSVREIVSRLLKSFADQGLVRLGREQVEILDPVGLRRLSAEGSVKA</sequence>
<dbReference type="SUPFAM" id="SSF51206">
    <property type="entry name" value="cAMP-binding domain-like"/>
    <property type="match status" value="1"/>
</dbReference>
<dbReference type="InterPro" id="IPR050397">
    <property type="entry name" value="Env_Response_Regulators"/>
</dbReference>
<dbReference type="InterPro" id="IPR036388">
    <property type="entry name" value="WH-like_DNA-bd_sf"/>
</dbReference>
<name>A0A235F3R1_9RHOO</name>
<dbReference type="CDD" id="cd00038">
    <property type="entry name" value="CAP_ED"/>
    <property type="match status" value="1"/>
</dbReference>
<comment type="caution">
    <text evidence="5">The sequence shown here is derived from an EMBL/GenBank/DDBJ whole genome shotgun (WGS) entry which is preliminary data.</text>
</comment>
<dbReference type="InterPro" id="IPR012318">
    <property type="entry name" value="HTH_CRP"/>
</dbReference>
<dbReference type="Pfam" id="PF00027">
    <property type="entry name" value="cNMP_binding"/>
    <property type="match status" value="1"/>
</dbReference>
<protein>
    <submittedName>
        <fullName evidence="5">Transcriptional regulator</fullName>
    </submittedName>
</protein>
<dbReference type="InterPro" id="IPR036390">
    <property type="entry name" value="WH_DNA-bd_sf"/>
</dbReference>
<dbReference type="AlphaFoldDB" id="A0A235F3R1"/>